<organism evidence="1 2">
    <name type="scientific">Roseburia intestinalis</name>
    <dbReference type="NCBI Taxonomy" id="166486"/>
    <lineage>
        <taxon>Bacteria</taxon>
        <taxon>Bacillati</taxon>
        <taxon>Bacillota</taxon>
        <taxon>Clostridia</taxon>
        <taxon>Lachnospirales</taxon>
        <taxon>Lachnospiraceae</taxon>
        <taxon>Roseburia</taxon>
    </lineage>
</organism>
<comment type="caution">
    <text evidence="1">The sequence shown here is derived from an EMBL/GenBank/DDBJ whole genome shotgun (WGS) entry which is preliminary data.</text>
</comment>
<proteinExistence type="predicted"/>
<dbReference type="EMBL" id="WNAJ01000026">
    <property type="protein sequence ID" value="MTR86637.1"/>
    <property type="molecule type" value="Genomic_DNA"/>
</dbReference>
<dbReference type="AlphaFoldDB" id="A0A6L6L9L8"/>
<dbReference type="RefSeq" id="WP_155219785.1">
    <property type="nucleotide sequence ID" value="NZ_WNAJ01000026.1"/>
</dbReference>
<accession>A0A6L6L9L8</accession>
<protein>
    <submittedName>
        <fullName evidence="1">Uncharacterized protein</fullName>
    </submittedName>
</protein>
<sequence length="48" mass="5765">MRQTENYGFNIPEENEFYDVELENENWRKLDAVLKEISDKLDAVKTTE</sequence>
<evidence type="ECO:0000313" key="2">
    <source>
        <dbReference type="Proteomes" id="UP000478483"/>
    </source>
</evidence>
<name>A0A6L6L9L8_9FIRM</name>
<evidence type="ECO:0000313" key="1">
    <source>
        <dbReference type="EMBL" id="MTR86637.1"/>
    </source>
</evidence>
<reference evidence="1 2" key="1">
    <citation type="journal article" date="2019" name="Nat. Med.">
        <title>A library of human gut bacterial isolates paired with longitudinal multiomics data enables mechanistic microbiome research.</title>
        <authorList>
            <person name="Poyet M."/>
            <person name="Groussin M."/>
            <person name="Gibbons S.M."/>
            <person name="Avila-Pacheco J."/>
            <person name="Jiang X."/>
            <person name="Kearney S.M."/>
            <person name="Perrotta A.R."/>
            <person name="Berdy B."/>
            <person name="Zhao S."/>
            <person name="Lieberman T.D."/>
            <person name="Swanson P.K."/>
            <person name="Smith M."/>
            <person name="Roesemann S."/>
            <person name="Alexander J.E."/>
            <person name="Rich S.A."/>
            <person name="Livny J."/>
            <person name="Vlamakis H."/>
            <person name="Clish C."/>
            <person name="Bullock K."/>
            <person name="Deik A."/>
            <person name="Scott J."/>
            <person name="Pierce K.A."/>
            <person name="Xavier R.J."/>
            <person name="Alm E.J."/>
        </authorList>
    </citation>
    <scope>NUCLEOTIDE SEQUENCE [LARGE SCALE GENOMIC DNA]</scope>
    <source>
        <strain evidence="1 2">BIOML-A1</strain>
    </source>
</reference>
<gene>
    <name evidence="1" type="ORF">GMD50_16655</name>
</gene>
<dbReference type="Proteomes" id="UP000478483">
    <property type="component" value="Unassembled WGS sequence"/>
</dbReference>